<name>A0A3M7HTU9_HORWE</name>
<evidence type="ECO:0000313" key="3">
    <source>
        <dbReference type="Proteomes" id="UP000280598"/>
    </source>
</evidence>
<proteinExistence type="predicted"/>
<keyword evidence="1" id="KW-0472">Membrane</keyword>
<dbReference type="Proteomes" id="UP000280598">
    <property type="component" value="Unassembled WGS sequence"/>
</dbReference>
<dbReference type="VEuPathDB" id="FungiDB:BTJ68_06572"/>
<comment type="caution">
    <text evidence="2">The sequence shown here is derived from an EMBL/GenBank/DDBJ whole genome shotgun (WGS) entry which is preliminary data.</text>
</comment>
<sequence length="275" mass="32442">MASLIQKCRLFLLPQELQDEIFDLAFFNEKGAMYIDVWYWNHRERDRRAADRTYPAEPFPEPKVMQLFVNKRFFVIDVDLLRSGIIPAFVRDLRCKLRDIIHVSGDLPNLKRLVLTIEYYDFAVLGPAKMVCLDELDDGDFAKILRHNEWQRVYRLCNRVPVLEVKPGCYSYATMNGGKDLWDRNALKLIRYIHEMRQKEERQGKISSTRSYVPGFMVPLYPGSKVRCGRNLGLWVEKALEWKQEFRMMVVLAVWLTLLLALVLWRRSDGMCLLS</sequence>
<accession>A0A3M7HTU9</accession>
<feature type="transmembrane region" description="Helical" evidence="1">
    <location>
        <begin position="246"/>
        <end position="265"/>
    </location>
</feature>
<organism evidence="2 3">
    <name type="scientific">Hortaea werneckii</name>
    <name type="common">Black yeast</name>
    <name type="synonym">Cladosporium werneckii</name>
    <dbReference type="NCBI Taxonomy" id="91943"/>
    <lineage>
        <taxon>Eukaryota</taxon>
        <taxon>Fungi</taxon>
        <taxon>Dikarya</taxon>
        <taxon>Ascomycota</taxon>
        <taxon>Pezizomycotina</taxon>
        <taxon>Dothideomycetes</taxon>
        <taxon>Dothideomycetidae</taxon>
        <taxon>Mycosphaerellales</taxon>
        <taxon>Teratosphaeriaceae</taxon>
        <taxon>Hortaea</taxon>
    </lineage>
</organism>
<protein>
    <submittedName>
        <fullName evidence="2">Uncharacterized protein</fullName>
    </submittedName>
</protein>
<keyword evidence="1" id="KW-1133">Transmembrane helix</keyword>
<dbReference type="AlphaFoldDB" id="A0A3M7HTU9"/>
<reference evidence="2 3" key="1">
    <citation type="journal article" date="2018" name="BMC Genomics">
        <title>Genomic evidence for intraspecific hybridization in a clonal and extremely halotolerant yeast.</title>
        <authorList>
            <person name="Gostincar C."/>
            <person name="Stajich J.E."/>
            <person name="Zupancic J."/>
            <person name="Zalar P."/>
            <person name="Gunde-Cimerman N."/>
        </authorList>
    </citation>
    <scope>NUCLEOTIDE SEQUENCE [LARGE SCALE GENOMIC DNA]</scope>
    <source>
        <strain evidence="2 3">EXF-562</strain>
    </source>
</reference>
<keyword evidence="1" id="KW-0812">Transmembrane</keyword>
<evidence type="ECO:0000313" key="2">
    <source>
        <dbReference type="EMBL" id="RMZ16584.1"/>
    </source>
</evidence>
<gene>
    <name evidence="2" type="ORF">D0860_00977</name>
</gene>
<evidence type="ECO:0000256" key="1">
    <source>
        <dbReference type="SAM" id="Phobius"/>
    </source>
</evidence>
<dbReference type="EMBL" id="QWIS01000010">
    <property type="protein sequence ID" value="RMZ16584.1"/>
    <property type="molecule type" value="Genomic_DNA"/>
</dbReference>